<feature type="domain" description="C2H2-type" evidence="5">
    <location>
        <begin position="417"/>
        <end position="440"/>
    </location>
</feature>
<comment type="subcellular location">
    <subcellularLocation>
        <location evidence="1">Nucleus</location>
    </subcellularLocation>
</comment>
<dbReference type="PANTHER" id="PTHR16516:SF4">
    <property type="entry name" value="C2H2-TYPE DOMAIN-CONTAINING PROTEIN"/>
    <property type="match status" value="1"/>
</dbReference>
<sequence>MTEGQNGAPEKNECKITESMSNSTTTIVAQEVPIKCGQLFGPFSDPLQWLAFKYTRTMNSEVIERRALELFKNIEVAKHSDEQNMEVVLRNGQFYFKALQNITGHSNSKLMAWFCEDLNIRLPQPSSSTVNGSKRYFCGLCNEVFLYPNLVVIHVLFSCSKRHEIIPSNLTVTTPSRPPVTQMPPPERKKRSFDIASLVNDDVKETQHKIKNGFDSQKSKMSAFQPPIVTTSSSSIPLTDQTRMVSSLMSSLPQVSTTAFATNNHMPSAFRKVDKTSSHLTTSTGNAGEATANYDTFAAFYGNTRGMPVPSVFTGTHTGYPTSLSNTLPPLPSLPTPSNAAMPTSATGSSSNKTIIPPSLLPFLPPSLAALSFPQTNWCAKCNATFRMTSDLVYHMRSHHKNVTPNDPMKKKREEKLRCNICGESFRERHHLTRHMTSHQ</sequence>
<dbReference type="InterPro" id="IPR046341">
    <property type="entry name" value="SET_dom_sf"/>
</dbReference>
<evidence type="ECO:0000256" key="2">
    <source>
        <dbReference type="ARBA" id="ARBA00023242"/>
    </source>
</evidence>
<dbReference type="SMART" id="SM00355">
    <property type="entry name" value="ZnF_C2H2"/>
    <property type="match status" value="3"/>
</dbReference>
<dbReference type="InterPro" id="IPR052296">
    <property type="entry name" value="TR-Histone_Methyltrans"/>
</dbReference>
<gene>
    <name evidence="6" type="ORF">B4U80_08629</name>
</gene>
<feature type="compositionally biased region" description="Polar residues" evidence="4">
    <location>
        <begin position="341"/>
        <end position="351"/>
    </location>
</feature>
<dbReference type="STRING" id="299467.A0A443SQY2"/>
<accession>A0A443SQY2</accession>
<dbReference type="AlphaFoldDB" id="A0A443SQY2"/>
<evidence type="ECO:0000313" key="7">
    <source>
        <dbReference type="Proteomes" id="UP000288716"/>
    </source>
</evidence>
<evidence type="ECO:0000256" key="1">
    <source>
        <dbReference type="ARBA" id="ARBA00004123"/>
    </source>
</evidence>
<dbReference type="EMBL" id="NCKV01000729">
    <property type="protein sequence ID" value="RWS29875.1"/>
    <property type="molecule type" value="Genomic_DNA"/>
</dbReference>
<evidence type="ECO:0000256" key="4">
    <source>
        <dbReference type="SAM" id="MobiDB-lite"/>
    </source>
</evidence>
<dbReference type="InterPro" id="IPR036236">
    <property type="entry name" value="Znf_C2H2_sf"/>
</dbReference>
<dbReference type="InterPro" id="IPR013087">
    <property type="entry name" value="Znf_C2H2_type"/>
</dbReference>
<keyword evidence="2" id="KW-0539">Nucleus</keyword>
<keyword evidence="3" id="KW-0863">Zinc-finger</keyword>
<dbReference type="Proteomes" id="UP000288716">
    <property type="component" value="Unassembled WGS sequence"/>
</dbReference>
<dbReference type="Gene3D" id="3.30.160.60">
    <property type="entry name" value="Classic Zinc Finger"/>
    <property type="match status" value="1"/>
</dbReference>
<keyword evidence="3" id="KW-0862">Zinc</keyword>
<feature type="region of interest" description="Disordered" evidence="4">
    <location>
        <begin position="324"/>
        <end position="351"/>
    </location>
</feature>
<dbReference type="OrthoDB" id="5814089at2759"/>
<name>A0A443SQY2_9ACAR</name>
<keyword evidence="7" id="KW-1185">Reference proteome</keyword>
<dbReference type="PANTHER" id="PTHR16516">
    <property type="entry name" value="AGAP007109-PA"/>
    <property type="match status" value="1"/>
</dbReference>
<proteinExistence type="predicted"/>
<comment type="caution">
    <text evidence="6">The sequence shown here is derived from an EMBL/GenBank/DDBJ whole genome shotgun (WGS) entry which is preliminary data.</text>
</comment>
<dbReference type="GO" id="GO:0006355">
    <property type="term" value="P:regulation of DNA-templated transcription"/>
    <property type="evidence" value="ECO:0007669"/>
    <property type="project" value="TreeGrafter"/>
</dbReference>
<evidence type="ECO:0000259" key="5">
    <source>
        <dbReference type="PROSITE" id="PS50157"/>
    </source>
</evidence>
<dbReference type="GO" id="GO:0005634">
    <property type="term" value="C:nucleus"/>
    <property type="evidence" value="ECO:0007669"/>
    <property type="project" value="UniProtKB-SubCell"/>
</dbReference>
<dbReference type="VEuPathDB" id="VectorBase:LDEU002165"/>
<reference evidence="6 7" key="1">
    <citation type="journal article" date="2018" name="Gigascience">
        <title>Genomes of trombidid mites reveal novel predicted allergens and laterally-transferred genes associated with secondary metabolism.</title>
        <authorList>
            <person name="Dong X."/>
            <person name="Chaisiri K."/>
            <person name="Xia D."/>
            <person name="Armstrong S.D."/>
            <person name="Fang Y."/>
            <person name="Donnelly M.J."/>
            <person name="Kadowaki T."/>
            <person name="McGarry J.W."/>
            <person name="Darby A.C."/>
            <person name="Makepeace B.L."/>
        </authorList>
    </citation>
    <scope>NUCLEOTIDE SEQUENCE [LARGE SCALE GENOMIC DNA]</scope>
    <source>
        <strain evidence="6">UoL-UT</strain>
    </source>
</reference>
<organism evidence="6 7">
    <name type="scientific">Leptotrombidium deliense</name>
    <dbReference type="NCBI Taxonomy" id="299467"/>
    <lineage>
        <taxon>Eukaryota</taxon>
        <taxon>Metazoa</taxon>
        <taxon>Ecdysozoa</taxon>
        <taxon>Arthropoda</taxon>
        <taxon>Chelicerata</taxon>
        <taxon>Arachnida</taxon>
        <taxon>Acari</taxon>
        <taxon>Acariformes</taxon>
        <taxon>Trombidiformes</taxon>
        <taxon>Prostigmata</taxon>
        <taxon>Anystina</taxon>
        <taxon>Parasitengona</taxon>
        <taxon>Trombiculoidea</taxon>
        <taxon>Trombiculidae</taxon>
        <taxon>Leptotrombidium</taxon>
    </lineage>
</organism>
<dbReference type="PROSITE" id="PS50157">
    <property type="entry name" value="ZINC_FINGER_C2H2_2"/>
    <property type="match status" value="2"/>
</dbReference>
<protein>
    <recommendedName>
        <fullName evidence="5">C2H2-type domain-containing protein</fullName>
    </recommendedName>
</protein>
<evidence type="ECO:0000313" key="6">
    <source>
        <dbReference type="EMBL" id="RWS29875.1"/>
    </source>
</evidence>
<dbReference type="Gene3D" id="2.170.270.10">
    <property type="entry name" value="SET domain"/>
    <property type="match status" value="1"/>
</dbReference>
<dbReference type="PROSITE" id="PS00028">
    <property type="entry name" value="ZINC_FINGER_C2H2_1"/>
    <property type="match status" value="2"/>
</dbReference>
<dbReference type="SUPFAM" id="SSF57667">
    <property type="entry name" value="beta-beta-alpha zinc fingers"/>
    <property type="match status" value="1"/>
</dbReference>
<feature type="domain" description="C2H2-type" evidence="5">
    <location>
        <begin position="377"/>
        <end position="405"/>
    </location>
</feature>
<dbReference type="GO" id="GO:0008270">
    <property type="term" value="F:zinc ion binding"/>
    <property type="evidence" value="ECO:0007669"/>
    <property type="project" value="UniProtKB-KW"/>
</dbReference>
<dbReference type="Pfam" id="PF00096">
    <property type="entry name" value="zf-C2H2"/>
    <property type="match status" value="1"/>
</dbReference>
<keyword evidence="3" id="KW-0479">Metal-binding</keyword>
<evidence type="ECO:0000256" key="3">
    <source>
        <dbReference type="PROSITE-ProRule" id="PRU00042"/>
    </source>
</evidence>